<name>A0AAD9TVR9_9ROSI</name>
<dbReference type="GO" id="GO:0016762">
    <property type="term" value="F:xyloglucan:xyloglucosyl transferase activity"/>
    <property type="evidence" value="ECO:0007669"/>
    <property type="project" value="InterPro"/>
</dbReference>
<dbReference type="GO" id="GO:0048046">
    <property type="term" value="C:apoplast"/>
    <property type="evidence" value="ECO:0007669"/>
    <property type="project" value="InterPro"/>
</dbReference>
<dbReference type="Pfam" id="PF06955">
    <property type="entry name" value="XET_C"/>
    <property type="match status" value="1"/>
</dbReference>
<comment type="caution">
    <text evidence="2">The sequence shown here is derived from an EMBL/GenBank/DDBJ whole genome shotgun (WGS) entry which is preliminary data.</text>
</comment>
<dbReference type="InterPro" id="IPR013320">
    <property type="entry name" value="ConA-like_dom_sf"/>
</dbReference>
<proteinExistence type="predicted"/>
<dbReference type="GO" id="GO:0044042">
    <property type="term" value="P:glucan metabolic process"/>
    <property type="evidence" value="ECO:0007669"/>
    <property type="project" value="InterPro"/>
</dbReference>
<dbReference type="Gene3D" id="2.60.120.200">
    <property type="match status" value="1"/>
</dbReference>
<sequence length="147" mass="17047">MEIRWETLLYSPFTNLWLGLPLQENLFGRIDMELKLVAGDSAGTVTAYYVLLQWATKGGLMKTNWSEASFTTYYKNFNADACVWSSGLSSRDSKTNGNIWQPQGIDANGRRKLRWVQKYYMINDYCLDLNRFPKGRSRECCRGSRFL</sequence>
<accession>A0AAD9TVR9</accession>
<protein>
    <recommendedName>
        <fullName evidence="1">Xyloglucan endo-transglycosylase C-terminal domain-containing protein</fullName>
    </recommendedName>
</protein>
<dbReference type="PANTHER" id="PTHR31062">
    <property type="entry name" value="XYLOGLUCAN ENDOTRANSGLUCOSYLASE/HYDROLASE PROTEIN 8-RELATED"/>
    <property type="match status" value="1"/>
</dbReference>
<evidence type="ECO:0000313" key="2">
    <source>
        <dbReference type="EMBL" id="KAK2642664.1"/>
    </source>
</evidence>
<dbReference type="InterPro" id="IPR044791">
    <property type="entry name" value="Beta-glucanase/XTH"/>
</dbReference>
<dbReference type="GO" id="GO:0004553">
    <property type="term" value="F:hydrolase activity, hydrolyzing O-glycosyl compounds"/>
    <property type="evidence" value="ECO:0007669"/>
    <property type="project" value="InterPro"/>
</dbReference>
<evidence type="ECO:0000313" key="3">
    <source>
        <dbReference type="Proteomes" id="UP001280121"/>
    </source>
</evidence>
<organism evidence="2 3">
    <name type="scientific">Dipteronia dyeriana</name>
    <dbReference type="NCBI Taxonomy" id="168575"/>
    <lineage>
        <taxon>Eukaryota</taxon>
        <taxon>Viridiplantae</taxon>
        <taxon>Streptophyta</taxon>
        <taxon>Embryophyta</taxon>
        <taxon>Tracheophyta</taxon>
        <taxon>Spermatophyta</taxon>
        <taxon>Magnoliopsida</taxon>
        <taxon>eudicotyledons</taxon>
        <taxon>Gunneridae</taxon>
        <taxon>Pentapetalae</taxon>
        <taxon>rosids</taxon>
        <taxon>malvids</taxon>
        <taxon>Sapindales</taxon>
        <taxon>Sapindaceae</taxon>
        <taxon>Hippocastanoideae</taxon>
        <taxon>Acereae</taxon>
        <taxon>Dipteronia</taxon>
    </lineage>
</organism>
<dbReference type="AlphaFoldDB" id="A0AAD9TVR9"/>
<feature type="domain" description="Xyloglucan endo-transglycosylase C-terminal" evidence="1">
    <location>
        <begin position="96"/>
        <end position="140"/>
    </location>
</feature>
<gene>
    <name evidence="2" type="ORF">Ddye_024427</name>
</gene>
<dbReference type="EMBL" id="JANJYI010000007">
    <property type="protein sequence ID" value="KAK2642664.1"/>
    <property type="molecule type" value="Genomic_DNA"/>
</dbReference>
<reference evidence="2" key="1">
    <citation type="journal article" date="2023" name="Plant J.">
        <title>Genome sequences and population genomics provide insights into the demographic history, inbreeding, and mutation load of two 'living fossil' tree species of Dipteronia.</title>
        <authorList>
            <person name="Feng Y."/>
            <person name="Comes H.P."/>
            <person name="Chen J."/>
            <person name="Zhu S."/>
            <person name="Lu R."/>
            <person name="Zhang X."/>
            <person name="Li P."/>
            <person name="Qiu J."/>
            <person name="Olsen K.M."/>
            <person name="Qiu Y."/>
        </authorList>
    </citation>
    <scope>NUCLEOTIDE SEQUENCE</scope>
    <source>
        <strain evidence="2">KIB01</strain>
    </source>
</reference>
<dbReference type="InterPro" id="IPR010713">
    <property type="entry name" value="XET_C"/>
</dbReference>
<dbReference type="SUPFAM" id="SSF49899">
    <property type="entry name" value="Concanavalin A-like lectins/glucanases"/>
    <property type="match status" value="1"/>
</dbReference>
<evidence type="ECO:0000259" key="1">
    <source>
        <dbReference type="Pfam" id="PF06955"/>
    </source>
</evidence>
<dbReference type="Proteomes" id="UP001280121">
    <property type="component" value="Unassembled WGS sequence"/>
</dbReference>
<keyword evidence="3" id="KW-1185">Reference proteome</keyword>